<dbReference type="SMART" id="SM00028">
    <property type="entry name" value="TPR"/>
    <property type="match status" value="5"/>
</dbReference>
<evidence type="ECO:0000313" key="4">
    <source>
        <dbReference type="Proteomes" id="UP001611383"/>
    </source>
</evidence>
<keyword evidence="2" id="KW-0802">TPR repeat</keyword>
<dbReference type="PANTHER" id="PTHR44858">
    <property type="entry name" value="TETRATRICOPEPTIDE REPEAT PROTEIN 6"/>
    <property type="match status" value="1"/>
</dbReference>
<evidence type="ECO:0000256" key="2">
    <source>
        <dbReference type="ARBA" id="ARBA00022803"/>
    </source>
</evidence>
<protein>
    <submittedName>
        <fullName evidence="3">Tetratricopeptide repeat protein</fullName>
    </submittedName>
</protein>
<keyword evidence="4" id="KW-1185">Reference proteome</keyword>
<dbReference type="InterPro" id="IPR019734">
    <property type="entry name" value="TPR_rpt"/>
</dbReference>
<evidence type="ECO:0000313" key="3">
    <source>
        <dbReference type="EMBL" id="WNG42812.1"/>
    </source>
</evidence>
<dbReference type="SUPFAM" id="SSF48452">
    <property type="entry name" value="TPR-like"/>
    <property type="match status" value="1"/>
</dbReference>
<dbReference type="Pfam" id="PF13432">
    <property type="entry name" value="TPR_16"/>
    <property type="match status" value="3"/>
</dbReference>
<dbReference type="PANTHER" id="PTHR44858:SF1">
    <property type="entry name" value="UDP-N-ACETYLGLUCOSAMINE--PEPTIDE N-ACETYLGLUCOSAMINYLTRANSFERASE SPINDLY-RELATED"/>
    <property type="match status" value="1"/>
</dbReference>
<dbReference type="InterPro" id="IPR050498">
    <property type="entry name" value="Ycf3"/>
</dbReference>
<evidence type="ECO:0000256" key="1">
    <source>
        <dbReference type="ARBA" id="ARBA00022737"/>
    </source>
</evidence>
<sequence>MTERKGREAWPPELTELLRKVDRLRRSGRYDEALSRMRQLVDAYPRQARVLLEMGLTLGIWGRAPAEALPWFERVLEMAPGHASAQLHRALSLARLGRHAEAVADFDALEAVGFRKALVLHMKRAESLEVLGRLADAERDWTLALDEDPGNPWLLHQRASVRARLGRLEEAVKDLTEALVSRDGEPVDAELLRDRGVLRERLGDAAGARADFEAGLSALREGDPHGLAEDLRRRLQQPP</sequence>
<dbReference type="EMBL" id="CP043494">
    <property type="protein sequence ID" value="WNG42812.1"/>
    <property type="molecule type" value="Genomic_DNA"/>
</dbReference>
<dbReference type="Proteomes" id="UP001611383">
    <property type="component" value="Chromosome"/>
</dbReference>
<gene>
    <name evidence="3" type="ORF">F0U60_00880</name>
</gene>
<dbReference type="RefSeq" id="WP_395812912.1">
    <property type="nucleotide sequence ID" value="NZ_CP043494.1"/>
</dbReference>
<proteinExistence type="predicted"/>
<reference evidence="3 4" key="1">
    <citation type="submission" date="2019-08" db="EMBL/GenBank/DDBJ databases">
        <title>Archangium and Cystobacter genomes.</title>
        <authorList>
            <person name="Chen I.-C.K."/>
            <person name="Wielgoss S."/>
        </authorList>
    </citation>
    <scope>NUCLEOTIDE SEQUENCE [LARGE SCALE GENOMIC DNA]</scope>
    <source>
        <strain evidence="3 4">Cbm 6</strain>
    </source>
</reference>
<keyword evidence="1" id="KW-0677">Repeat</keyword>
<organism evidence="3 4">
    <name type="scientific">Archangium minus</name>
    <dbReference type="NCBI Taxonomy" id="83450"/>
    <lineage>
        <taxon>Bacteria</taxon>
        <taxon>Pseudomonadati</taxon>
        <taxon>Myxococcota</taxon>
        <taxon>Myxococcia</taxon>
        <taxon>Myxococcales</taxon>
        <taxon>Cystobacterineae</taxon>
        <taxon>Archangiaceae</taxon>
        <taxon>Archangium</taxon>
    </lineage>
</organism>
<accession>A0ABY9WG85</accession>
<dbReference type="Gene3D" id="1.25.40.10">
    <property type="entry name" value="Tetratricopeptide repeat domain"/>
    <property type="match status" value="1"/>
</dbReference>
<name>A0ABY9WG85_9BACT</name>
<dbReference type="InterPro" id="IPR011990">
    <property type="entry name" value="TPR-like_helical_dom_sf"/>
</dbReference>